<dbReference type="PANTHER" id="PTHR43066:SF11">
    <property type="entry name" value="PEPTIDASE S54 RHOMBOID DOMAIN-CONTAINING PROTEIN"/>
    <property type="match status" value="1"/>
</dbReference>
<evidence type="ECO:0000313" key="8">
    <source>
        <dbReference type="EMBL" id="MDG4716291.1"/>
    </source>
</evidence>
<keyword evidence="9" id="KW-1185">Reference proteome</keyword>
<keyword evidence="8" id="KW-0645">Protease</keyword>
<dbReference type="PANTHER" id="PTHR43066">
    <property type="entry name" value="RHOMBOID-RELATED PROTEIN"/>
    <property type="match status" value="1"/>
</dbReference>
<organism evidence="8 9">
    <name type="scientific">Winogradskyella marincola</name>
    <dbReference type="NCBI Taxonomy" id="3037795"/>
    <lineage>
        <taxon>Bacteria</taxon>
        <taxon>Pseudomonadati</taxon>
        <taxon>Bacteroidota</taxon>
        <taxon>Flavobacteriia</taxon>
        <taxon>Flavobacteriales</taxon>
        <taxon>Flavobacteriaceae</taxon>
        <taxon>Winogradskyella</taxon>
    </lineage>
</organism>
<evidence type="ECO:0000256" key="4">
    <source>
        <dbReference type="ARBA" id="ARBA00023136"/>
    </source>
</evidence>
<evidence type="ECO:0000313" key="9">
    <source>
        <dbReference type="Proteomes" id="UP001529085"/>
    </source>
</evidence>
<dbReference type="Pfam" id="PF01694">
    <property type="entry name" value="Rhomboid"/>
    <property type="match status" value="1"/>
</dbReference>
<dbReference type="EMBL" id="JARSBN010000005">
    <property type="protein sequence ID" value="MDG4716291.1"/>
    <property type="molecule type" value="Genomic_DNA"/>
</dbReference>
<feature type="transmembrane region" description="Helical" evidence="5">
    <location>
        <begin position="21"/>
        <end position="42"/>
    </location>
</feature>
<evidence type="ECO:0000256" key="1">
    <source>
        <dbReference type="ARBA" id="ARBA00004141"/>
    </source>
</evidence>
<feature type="transmembrane region" description="Helical" evidence="5">
    <location>
        <begin position="62"/>
        <end position="85"/>
    </location>
</feature>
<dbReference type="Pfam" id="PF20216">
    <property type="entry name" value="DUF6576"/>
    <property type="match status" value="1"/>
</dbReference>
<protein>
    <submittedName>
        <fullName evidence="8">Rhomboid family intramembrane serine protease</fullName>
        <ecNumber evidence="8">3.4.21.105</ecNumber>
    </submittedName>
</protein>
<gene>
    <name evidence="8" type="ORF">P7122_10430</name>
</gene>
<dbReference type="GO" id="GO:0008233">
    <property type="term" value="F:peptidase activity"/>
    <property type="evidence" value="ECO:0007669"/>
    <property type="project" value="UniProtKB-KW"/>
</dbReference>
<dbReference type="EC" id="3.4.21.105" evidence="8"/>
<dbReference type="Proteomes" id="UP001529085">
    <property type="component" value="Unassembled WGS sequence"/>
</dbReference>
<feature type="transmembrane region" description="Helical" evidence="5">
    <location>
        <begin position="131"/>
        <end position="150"/>
    </location>
</feature>
<dbReference type="Gene3D" id="1.20.1540.10">
    <property type="entry name" value="Rhomboid-like"/>
    <property type="match status" value="1"/>
</dbReference>
<evidence type="ECO:0000259" key="7">
    <source>
        <dbReference type="Pfam" id="PF20216"/>
    </source>
</evidence>
<evidence type="ECO:0000256" key="3">
    <source>
        <dbReference type="ARBA" id="ARBA00022989"/>
    </source>
</evidence>
<feature type="domain" description="DUF6576" evidence="7">
    <location>
        <begin position="256"/>
        <end position="285"/>
    </location>
</feature>
<evidence type="ECO:0000256" key="2">
    <source>
        <dbReference type="ARBA" id="ARBA00022692"/>
    </source>
</evidence>
<feature type="domain" description="Peptidase S54 rhomboid" evidence="6">
    <location>
        <begin position="58"/>
        <end position="206"/>
    </location>
</feature>
<keyword evidence="3 5" id="KW-1133">Transmembrane helix</keyword>
<proteinExistence type="predicted"/>
<evidence type="ECO:0000256" key="5">
    <source>
        <dbReference type="SAM" id="Phobius"/>
    </source>
</evidence>
<dbReference type="RefSeq" id="WP_278005740.1">
    <property type="nucleotide sequence ID" value="NZ_JARSBN010000005.1"/>
</dbReference>
<comment type="subcellular location">
    <subcellularLocation>
        <location evidence="1">Membrane</location>
        <topology evidence="1">Multi-pass membrane protein</topology>
    </subcellularLocation>
</comment>
<dbReference type="InterPro" id="IPR035952">
    <property type="entry name" value="Rhomboid-like_sf"/>
</dbReference>
<feature type="transmembrane region" description="Helical" evidence="5">
    <location>
        <begin position="162"/>
        <end position="181"/>
    </location>
</feature>
<keyword evidence="2 5" id="KW-0812">Transmembrane</keyword>
<dbReference type="InterPro" id="IPR022764">
    <property type="entry name" value="Peptidase_S54_rhomboid_dom"/>
</dbReference>
<reference evidence="8 9" key="1">
    <citation type="submission" date="2023-03" db="EMBL/GenBank/DDBJ databases">
        <title>Strain YYF002 represents a novel species in the genus Winogradskyella isolated from seawater.</title>
        <authorList>
            <person name="Fu Z.-Y."/>
        </authorList>
    </citation>
    <scope>NUCLEOTIDE SEQUENCE [LARGE SCALE GENOMIC DNA]</scope>
    <source>
        <strain evidence="8 9">YYF002</strain>
    </source>
</reference>
<feature type="transmembrane region" description="Helical" evidence="5">
    <location>
        <begin position="97"/>
        <end position="119"/>
    </location>
</feature>
<dbReference type="InterPro" id="IPR046483">
    <property type="entry name" value="DUF6576"/>
</dbReference>
<accession>A0ABT6G2M2</accession>
<name>A0ABT6G2M2_9FLAO</name>
<keyword evidence="4 5" id="KW-0472">Membrane</keyword>
<evidence type="ECO:0000259" key="6">
    <source>
        <dbReference type="Pfam" id="PF01694"/>
    </source>
</evidence>
<keyword evidence="8" id="KW-0378">Hydrolase</keyword>
<sequence length="291" mass="33169">MAIIEDLKYRYKNLDVFGKIIAINVVIFIVDAIITNLLKLDIVTYFKLPSIFGKFIIQPWSLISYGFLHNDFFHLLFNMLFLFYLSRAASNLFRTKMVLNIYLLGIIAGGLAYLAVFNLIHFDFFGPKNSIMVGASAGVSALLMFIAIYMPKSEIRLFNTFNVKWIHIAVFFVIMDVFRLMSGVNQGGYVAHIGGYVLGYVYASQLVKGKDIGKGFERLMDSVASWFKPKSNLKTVHRTSKKKSYAGKTREEFHTYNDQKKIDLILDKISKSGYESLTAEEKAFLFKAGKK</sequence>
<dbReference type="SUPFAM" id="SSF144091">
    <property type="entry name" value="Rhomboid-like"/>
    <property type="match status" value="1"/>
</dbReference>
<feature type="transmembrane region" description="Helical" evidence="5">
    <location>
        <begin position="187"/>
        <end position="203"/>
    </location>
</feature>
<comment type="caution">
    <text evidence="8">The sequence shown here is derived from an EMBL/GenBank/DDBJ whole genome shotgun (WGS) entry which is preliminary data.</text>
</comment>
<dbReference type="GO" id="GO:0006508">
    <property type="term" value="P:proteolysis"/>
    <property type="evidence" value="ECO:0007669"/>
    <property type="project" value="UniProtKB-KW"/>
</dbReference>